<dbReference type="GeneID" id="58105924"/>
<dbReference type="EMBL" id="JAGHKT020000010">
    <property type="protein sequence ID" value="MCM5672701.1"/>
    <property type="molecule type" value="Genomic_DNA"/>
</dbReference>
<comment type="similarity">
    <text evidence="1 5">Belongs to the bacterial ribosomal protein bL33 family.</text>
</comment>
<dbReference type="Gene3D" id="2.20.28.120">
    <property type="entry name" value="Ribosomal protein L33"/>
    <property type="match status" value="1"/>
</dbReference>
<evidence type="ECO:0000313" key="8">
    <source>
        <dbReference type="Proteomes" id="UP000241540"/>
    </source>
</evidence>
<evidence type="ECO:0000313" key="9">
    <source>
        <dbReference type="Proteomes" id="UP000665944"/>
    </source>
</evidence>
<reference evidence="6 9" key="3">
    <citation type="submission" date="2022-06" db="EMBL/GenBank/DDBJ databases">
        <title>Staphylococcus hominis ShoR14 genome sequence.</title>
        <authorList>
            <person name="Yeo C.C."/>
            <person name="Chew C.H."/>
            <person name="Che Hamzah A.M."/>
            <person name="Al-Trad E.I."/>
        </authorList>
    </citation>
    <scope>NUCLEOTIDE SEQUENCE [LARGE SCALE GENOMIC DNA]</scope>
    <source>
        <strain evidence="6 9">ShoR14</strain>
    </source>
</reference>
<evidence type="ECO:0000256" key="1">
    <source>
        <dbReference type="ARBA" id="ARBA00007596"/>
    </source>
</evidence>
<evidence type="ECO:0000256" key="2">
    <source>
        <dbReference type="ARBA" id="ARBA00022980"/>
    </source>
</evidence>
<proteinExistence type="inferred from homology"/>
<dbReference type="HAMAP" id="MF_00294">
    <property type="entry name" value="Ribosomal_bL33"/>
    <property type="match status" value="1"/>
</dbReference>
<dbReference type="NCBIfam" id="TIGR01023">
    <property type="entry name" value="rpmG_bact"/>
    <property type="match status" value="1"/>
</dbReference>
<dbReference type="RefSeq" id="WP_049336738.1">
    <property type="nucleotide sequence ID" value="NZ_CABMJU010000027.1"/>
</dbReference>
<dbReference type="eggNOG" id="COG0267">
    <property type="taxonomic scope" value="Bacteria"/>
</dbReference>
<evidence type="ECO:0000256" key="5">
    <source>
        <dbReference type="HAMAP-Rule" id="MF_00294"/>
    </source>
</evidence>
<evidence type="ECO:0000256" key="4">
    <source>
        <dbReference type="ARBA" id="ARBA00035176"/>
    </source>
</evidence>
<dbReference type="KEGG" id="shom:EGX58_03610"/>
<comment type="caution">
    <text evidence="7">The sequence shown here is derived from an EMBL/GenBank/DDBJ whole genome shotgun (WGS) entry which is preliminary data.</text>
</comment>
<keyword evidence="3 5" id="KW-0687">Ribonucleoprotein</keyword>
<gene>
    <name evidence="5 7" type="primary">rpmG</name>
    <name evidence="7" type="ORF">BUZ51_08775</name>
    <name evidence="6" type="ORF">J7T32_007970</name>
</gene>
<dbReference type="EMBL" id="PZHX01000017">
    <property type="protein sequence ID" value="PTK30068.1"/>
    <property type="molecule type" value="Genomic_DNA"/>
</dbReference>
<dbReference type="GO" id="GO:0003735">
    <property type="term" value="F:structural constituent of ribosome"/>
    <property type="evidence" value="ECO:0007669"/>
    <property type="project" value="InterPro"/>
</dbReference>
<dbReference type="Proteomes" id="UP000241540">
    <property type="component" value="Unassembled WGS sequence"/>
</dbReference>
<dbReference type="NCBIfam" id="NF001764">
    <property type="entry name" value="PRK00504.1"/>
    <property type="match status" value="1"/>
</dbReference>
<evidence type="ECO:0000313" key="7">
    <source>
        <dbReference type="EMBL" id="PTK30068.1"/>
    </source>
</evidence>
<accession>A0A1L8Y4U7</accession>
<dbReference type="InterPro" id="IPR001705">
    <property type="entry name" value="Ribosomal_bL33"/>
</dbReference>
<dbReference type="PROSITE" id="PS00582">
    <property type="entry name" value="RIBOSOMAL_L33"/>
    <property type="match status" value="1"/>
</dbReference>
<dbReference type="InterPro" id="IPR038584">
    <property type="entry name" value="Ribosomal_bL33_sf"/>
</dbReference>
<protein>
    <recommendedName>
        <fullName evidence="4 5">Large ribosomal subunit protein bL33</fullName>
    </recommendedName>
</protein>
<dbReference type="GO" id="GO:1990904">
    <property type="term" value="C:ribonucleoprotein complex"/>
    <property type="evidence" value="ECO:0007669"/>
    <property type="project" value="UniProtKB-KW"/>
</dbReference>
<reference evidence="7" key="2">
    <citation type="submission" date="2018-03" db="EMBL/GenBank/DDBJ databases">
        <authorList>
            <person name="Naushad S."/>
        </authorList>
    </citation>
    <scope>NUCLEOTIDE SEQUENCE</scope>
    <source>
        <strain evidence="7">SNUC 5336</strain>
    </source>
</reference>
<dbReference type="SUPFAM" id="SSF57829">
    <property type="entry name" value="Zn-binding ribosomal proteins"/>
    <property type="match status" value="1"/>
</dbReference>
<dbReference type="Pfam" id="PF00471">
    <property type="entry name" value="Ribosomal_L33"/>
    <property type="match status" value="1"/>
</dbReference>
<keyword evidence="9" id="KW-1185">Reference proteome</keyword>
<keyword evidence="2 5" id="KW-0689">Ribosomal protein</keyword>
<dbReference type="Proteomes" id="UP000665944">
    <property type="component" value="Unassembled WGS sequence"/>
</dbReference>
<evidence type="ECO:0000313" key="6">
    <source>
        <dbReference type="EMBL" id="MCM5672701.1"/>
    </source>
</evidence>
<evidence type="ECO:0000256" key="3">
    <source>
        <dbReference type="ARBA" id="ARBA00023274"/>
    </source>
</evidence>
<organism evidence="7 8">
    <name type="scientific">Staphylococcus hominis</name>
    <dbReference type="NCBI Taxonomy" id="1290"/>
    <lineage>
        <taxon>Bacteria</taxon>
        <taxon>Bacillati</taxon>
        <taxon>Bacillota</taxon>
        <taxon>Bacilli</taxon>
        <taxon>Bacillales</taxon>
        <taxon>Staphylococcaceae</taxon>
        <taxon>Staphylococcus</taxon>
    </lineage>
</organism>
<sequence length="47" mass="5572">MRKVPLVCEMCGSRNYNVPKKETSAKRLQLKKYCSRCNEHTMHKESK</sequence>
<dbReference type="InterPro" id="IPR018264">
    <property type="entry name" value="Ribosomal_bL33_CS"/>
</dbReference>
<dbReference type="InterPro" id="IPR011332">
    <property type="entry name" value="Ribosomal_zn-bd"/>
</dbReference>
<reference evidence="7 8" key="1">
    <citation type="journal article" date="2016" name="Front. Microbiol.">
        <title>Comprehensive Phylogenetic Analysis of Bovine Non-aureus Staphylococci Species Based on Whole-Genome Sequencing.</title>
        <authorList>
            <person name="Naushad S."/>
            <person name="Barkema H.W."/>
            <person name="Luby C."/>
            <person name="Condas L.A."/>
            <person name="Nobrega D.B."/>
            <person name="Carson D.A."/>
            <person name="De Buck J."/>
        </authorList>
    </citation>
    <scope>NUCLEOTIDE SEQUENCE [LARGE SCALE GENOMIC DNA]</scope>
    <source>
        <strain evidence="7 8">SNUC 5336</strain>
    </source>
</reference>
<dbReference type="GO" id="GO:0005737">
    <property type="term" value="C:cytoplasm"/>
    <property type="evidence" value="ECO:0007669"/>
    <property type="project" value="UniProtKB-ARBA"/>
</dbReference>
<name>A0A1L8Y4U7_STAHO</name>
<dbReference type="GO" id="GO:0005840">
    <property type="term" value="C:ribosome"/>
    <property type="evidence" value="ECO:0007669"/>
    <property type="project" value="UniProtKB-KW"/>
</dbReference>
<dbReference type="GO" id="GO:0006412">
    <property type="term" value="P:translation"/>
    <property type="evidence" value="ECO:0007669"/>
    <property type="project" value="UniProtKB-UniRule"/>
</dbReference>
<dbReference type="AlphaFoldDB" id="A0A1L8Y4U7"/>